<evidence type="ECO:0000313" key="4">
    <source>
        <dbReference type="Proteomes" id="UP000306196"/>
    </source>
</evidence>
<keyword evidence="1" id="KW-0472">Membrane</keyword>
<dbReference type="Gene3D" id="1.25.40.10">
    <property type="entry name" value="Tetratricopeptide repeat domain"/>
    <property type="match status" value="1"/>
</dbReference>
<comment type="caution">
    <text evidence="3">The sequence shown here is derived from an EMBL/GenBank/DDBJ whole genome shotgun (WGS) entry which is preliminary data.</text>
</comment>
<sequence length="268" mass="30377">MMIFVVGVVAMGVLSPTLVLAAEKDSAQVSPEVQYREARALFEKGDFKKAGEICRALIAAQHLSPALFELMGHIHYRQENLGEAALWYERAALFSKPSVELRQNIAHIHDRTGSVNFVGNRFRDQYAAFFTRSEWFFLMAGAGWIFVFAVVLYYFSPRRSSRRTFFMLVRVLAVAGMALAALGWYWRPSFEKIHDLATVTAVDTRAYTAAARTSGLVMPNVPPGSNVRRLYERGAWTYVEIPTEQPSRGWVTSDSLSRLWPFDPAYLY</sequence>
<name>A0A5R8KIG2_9BACT</name>
<dbReference type="Proteomes" id="UP000306196">
    <property type="component" value="Unassembled WGS sequence"/>
</dbReference>
<protein>
    <recommendedName>
        <fullName evidence="5">Tetratricopeptide repeat protein</fullName>
    </recommendedName>
</protein>
<keyword evidence="2" id="KW-0732">Signal</keyword>
<dbReference type="InterPro" id="IPR011990">
    <property type="entry name" value="TPR-like_helical_dom_sf"/>
</dbReference>
<evidence type="ECO:0000256" key="2">
    <source>
        <dbReference type="SAM" id="SignalP"/>
    </source>
</evidence>
<gene>
    <name evidence="3" type="ORF">FEM03_05090</name>
</gene>
<evidence type="ECO:0008006" key="5">
    <source>
        <dbReference type="Google" id="ProtNLM"/>
    </source>
</evidence>
<evidence type="ECO:0000313" key="3">
    <source>
        <dbReference type="EMBL" id="TLD72104.1"/>
    </source>
</evidence>
<keyword evidence="1" id="KW-0812">Transmembrane</keyword>
<proteinExistence type="predicted"/>
<feature type="transmembrane region" description="Helical" evidence="1">
    <location>
        <begin position="167"/>
        <end position="186"/>
    </location>
</feature>
<dbReference type="SUPFAM" id="SSF48452">
    <property type="entry name" value="TPR-like"/>
    <property type="match status" value="1"/>
</dbReference>
<dbReference type="AlphaFoldDB" id="A0A5R8KIG2"/>
<organism evidence="3 4">
    <name type="scientific">Phragmitibacter flavus</name>
    <dbReference type="NCBI Taxonomy" id="2576071"/>
    <lineage>
        <taxon>Bacteria</taxon>
        <taxon>Pseudomonadati</taxon>
        <taxon>Verrucomicrobiota</taxon>
        <taxon>Verrucomicrobiia</taxon>
        <taxon>Verrucomicrobiales</taxon>
        <taxon>Verrucomicrobiaceae</taxon>
        <taxon>Phragmitibacter</taxon>
    </lineage>
</organism>
<keyword evidence="4" id="KW-1185">Reference proteome</keyword>
<keyword evidence="1" id="KW-1133">Transmembrane helix</keyword>
<evidence type="ECO:0000256" key="1">
    <source>
        <dbReference type="SAM" id="Phobius"/>
    </source>
</evidence>
<dbReference type="EMBL" id="VAUV01000003">
    <property type="protein sequence ID" value="TLD72104.1"/>
    <property type="molecule type" value="Genomic_DNA"/>
</dbReference>
<accession>A0A5R8KIG2</accession>
<reference evidence="3 4" key="1">
    <citation type="submission" date="2019-05" db="EMBL/GenBank/DDBJ databases">
        <title>Verrucobacter flavum gen. nov., sp. nov. a new member of the family Verrucomicrobiaceae.</title>
        <authorList>
            <person name="Szuroczki S."/>
            <person name="Abbaszade G."/>
            <person name="Szabo A."/>
            <person name="Felfoldi T."/>
            <person name="Schumann P."/>
            <person name="Boka K."/>
            <person name="Keki Z."/>
            <person name="Toumi M."/>
            <person name="Toth E."/>
        </authorList>
    </citation>
    <scope>NUCLEOTIDE SEQUENCE [LARGE SCALE GENOMIC DNA]</scope>
    <source>
        <strain evidence="3 4">MG-N-17</strain>
    </source>
</reference>
<feature type="chain" id="PRO_5024391633" description="Tetratricopeptide repeat protein" evidence="2">
    <location>
        <begin position="22"/>
        <end position="268"/>
    </location>
</feature>
<feature type="signal peptide" evidence="2">
    <location>
        <begin position="1"/>
        <end position="21"/>
    </location>
</feature>
<feature type="transmembrane region" description="Helical" evidence="1">
    <location>
        <begin position="135"/>
        <end position="155"/>
    </location>
</feature>